<keyword evidence="1" id="KW-0378">Hydrolase</keyword>
<dbReference type="SUPFAM" id="SSF49899">
    <property type="entry name" value="Concanavalin A-like lectins/glucanases"/>
    <property type="match status" value="1"/>
</dbReference>
<keyword evidence="2" id="KW-0326">Glycosidase</keyword>
<evidence type="ECO:0000256" key="1">
    <source>
        <dbReference type="ARBA" id="ARBA00022801"/>
    </source>
</evidence>
<organism evidence="4 5">
    <name type="scientific">Ceratopteris richardii</name>
    <name type="common">Triangle waterfern</name>
    <dbReference type="NCBI Taxonomy" id="49495"/>
    <lineage>
        <taxon>Eukaryota</taxon>
        <taxon>Viridiplantae</taxon>
        <taxon>Streptophyta</taxon>
        <taxon>Embryophyta</taxon>
        <taxon>Tracheophyta</taxon>
        <taxon>Polypodiopsida</taxon>
        <taxon>Polypodiidae</taxon>
        <taxon>Polypodiales</taxon>
        <taxon>Pteridineae</taxon>
        <taxon>Pteridaceae</taxon>
        <taxon>Parkerioideae</taxon>
        <taxon>Ceratopteris</taxon>
    </lineage>
</organism>
<evidence type="ECO:0000259" key="3">
    <source>
        <dbReference type="PROSITE" id="PS51762"/>
    </source>
</evidence>
<comment type="caution">
    <text evidence="4">The sequence shown here is derived from an EMBL/GenBank/DDBJ whole genome shotgun (WGS) entry which is preliminary data.</text>
</comment>
<dbReference type="InterPro" id="IPR044791">
    <property type="entry name" value="Beta-glucanase/XTH"/>
</dbReference>
<dbReference type="InterPro" id="IPR008263">
    <property type="entry name" value="GH16_AS"/>
</dbReference>
<dbReference type="PANTHER" id="PTHR31062">
    <property type="entry name" value="XYLOGLUCAN ENDOTRANSGLUCOSYLASE/HYDROLASE PROTEIN 8-RELATED"/>
    <property type="match status" value="1"/>
</dbReference>
<proteinExistence type="predicted"/>
<accession>A0A8T2SNL1</accession>
<evidence type="ECO:0000313" key="4">
    <source>
        <dbReference type="EMBL" id="KAH7352278.1"/>
    </source>
</evidence>
<reference evidence="4" key="1">
    <citation type="submission" date="2021-08" db="EMBL/GenBank/DDBJ databases">
        <title>WGS assembly of Ceratopteris richardii.</title>
        <authorList>
            <person name="Marchant D.B."/>
            <person name="Chen G."/>
            <person name="Jenkins J."/>
            <person name="Shu S."/>
            <person name="Leebens-Mack J."/>
            <person name="Grimwood J."/>
            <person name="Schmutz J."/>
            <person name="Soltis P."/>
            <person name="Soltis D."/>
            <person name="Chen Z.-H."/>
        </authorList>
    </citation>
    <scope>NUCLEOTIDE SEQUENCE</scope>
    <source>
        <strain evidence="4">Whitten #5841</strain>
        <tissue evidence="4">Leaf</tissue>
    </source>
</reference>
<evidence type="ECO:0000313" key="5">
    <source>
        <dbReference type="Proteomes" id="UP000825935"/>
    </source>
</evidence>
<dbReference type="AlphaFoldDB" id="A0A8T2SNL1"/>
<dbReference type="EMBL" id="CM035424">
    <property type="protein sequence ID" value="KAH7352278.1"/>
    <property type="molecule type" value="Genomic_DNA"/>
</dbReference>
<gene>
    <name evidence="4" type="ORF">KP509_19G038100</name>
</gene>
<dbReference type="GO" id="GO:0004553">
    <property type="term" value="F:hydrolase activity, hydrolyzing O-glycosyl compounds"/>
    <property type="evidence" value="ECO:0007669"/>
    <property type="project" value="InterPro"/>
</dbReference>
<dbReference type="InterPro" id="IPR013320">
    <property type="entry name" value="ConA-like_dom_sf"/>
</dbReference>
<dbReference type="PROSITE" id="PS01034">
    <property type="entry name" value="GH16_1"/>
    <property type="match status" value="1"/>
</dbReference>
<dbReference type="Proteomes" id="UP000825935">
    <property type="component" value="Chromosome 19"/>
</dbReference>
<dbReference type="Pfam" id="PF00722">
    <property type="entry name" value="Glyco_hydro_16"/>
    <property type="match status" value="1"/>
</dbReference>
<protein>
    <recommendedName>
        <fullName evidence="3">GH16 domain-containing protein</fullName>
    </recommendedName>
</protein>
<dbReference type="PROSITE" id="PS51762">
    <property type="entry name" value="GH16_2"/>
    <property type="match status" value="1"/>
</dbReference>
<feature type="domain" description="GH16" evidence="3">
    <location>
        <begin position="6"/>
        <end position="181"/>
    </location>
</feature>
<dbReference type="OrthoDB" id="4781at2759"/>
<sequence length="181" mass="20445">MAGIGILYIHGVYDSCICAAQAQRFNQSFFVGWAPQNTLLLNGGRTINLKLDNNSGSGFQSKNSYLHGYWSMSIKLPVGYSAGVVVAYYLSSLRTATTTDWDEVDFEFLGNVTGQPWILQTNIFTSGQGGREERIFLWFDPTKAYHTYSVLWNDHQIVWYVDSKPIRVYRNTPITSATYPS</sequence>
<evidence type="ECO:0000256" key="2">
    <source>
        <dbReference type="ARBA" id="ARBA00023295"/>
    </source>
</evidence>
<name>A0A8T2SNL1_CERRI</name>
<keyword evidence="5" id="KW-1185">Reference proteome</keyword>
<dbReference type="OMA" id="WAHLINI"/>
<dbReference type="InterPro" id="IPR000757">
    <property type="entry name" value="Beta-glucanase-like"/>
</dbReference>
<dbReference type="GO" id="GO:0005975">
    <property type="term" value="P:carbohydrate metabolic process"/>
    <property type="evidence" value="ECO:0007669"/>
    <property type="project" value="InterPro"/>
</dbReference>
<dbReference type="Gene3D" id="2.60.120.200">
    <property type="match status" value="1"/>
</dbReference>